<dbReference type="PANTHER" id="PTHR33375:SF1">
    <property type="entry name" value="CHROMOSOME-PARTITIONING PROTEIN PARB-RELATED"/>
    <property type="match status" value="1"/>
</dbReference>
<proteinExistence type="predicted"/>
<gene>
    <name evidence="1" type="ORF">CFBP8129_45260</name>
</gene>
<organism evidence="1">
    <name type="scientific">Xanthomonas hortorum pv. gardneri</name>
    <dbReference type="NCBI Taxonomy" id="2754056"/>
    <lineage>
        <taxon>Bacteria</taxon>
        <taxon>Pseudomonadati</taxon>
        <taxon>Pseudomonadota</taxon>
        <taxon>Gammaproteobacteria</taxon>
        <taxon>Lysobacterales</taxon>
        <taxon>Lysobacteraceae</taxon>
        <taxon>Xanthomonas</taxon>
    </lineage>
</organism>
<dbReference type="SUPFAM" id="SSF110849">
    <property type="entry name" value="ParB/Sulfiredoxin"/>
    <property type="match status" value="1"/>
</dbReference>
<dbReference type="RefSeq" id="WP_005989546.1">
    <property type="nucleotide sequence ID" value="NZ_CP018729.1"/>
</dbReference>
<protein>
    <submittedName>
        <fullName evidence="1">Uncharacterized protein</fullName>
    </submittedName>
</protein>
<dbReference type="InterPro" id="IPR036086">
    <property type="entry name" value="ParB/Sulfiredoxin_sf"/>
</dbReference>
<dbReference type="GO" id="GO:0005694">
    <property type="term" value="C:chromosome"/>
    <property type="evidence" value="ECO:0007669"/>
    <property type="project" value="TreeGrafter"/>
</dbReference>
<dbReference type="InterPro" id="IPR050336">
    <property type="entry name" value="Chromosome_partition/occlusion"/>
</dbReference>
<reference evidence="1" key="1">
    <citation type="submission" date="2020-07" db="EMBL/GenBank/DDBJ databases">
        <authorList>
            <person name="Pothier F. J."/>
        </authorList>
    </citation>
    <scope>NUCLEOTIDE SEQUENCE [LARGE SCALE GENOMIC DNA]</scope>
    <source>
        <plasmid evidence="1">CFBP8129_p211</plasmid>
    </source>
</reference>
<dbReference type="AlphaFoldDB" id="A0A0G8KT33"/>
<dbReference type="PANTHER" id="PTHR33375">
    <property type="entry name" value="CHROMOSOME-PARTITIONING PROTEIN PARB-RELATED"/>
    <property type="match status" value="1"/>
</dbReference>
<dbReference type="Gene3D" id="1.10.10.2830">
    <property type="match status" value="1"/>
</dbReference>
<accession>A0A0G8KT33</accession>
<keyword evidence="1" id="KW-0614">Plasmid</keyword>
<evidence type="ECO:0000313" key="1">
    <source>
        <dbReference type="EMBL" id="CAD0362247.1"/>
    </source>
</evidence>
<name>A0A0G8KT33_9XANT</name>
<dbReference type="EMBL" id="LR828254">
    <property type="protein sequence ID" value="CAD0362252.1"/>
    <property type="molecule type" value="Genomic_DNA"/>
</dbReference>
<dbReference type="GeneID" id="46984108"/>
<dbReference type="SUPFAM" id="SSF109709">
    <property type="entry name" value="KorB DNA-binding domain-like"/>
    <property type="match status" value="1"/>
</dbReference>
<dbReference type="GO" id="GO:0007059">
    <property type="term" value="P:chromosome segregation"/>
    <property type="evidence" value="ECO:0007669"/>
    <property type="project" value="TreeGrafter"/>
</dbReference>
<dbReference type="Gene3D" id="3.90.1530.10">
    <property type="entry name" value="Conserved hypothetical protein from pyrococcus furiosus pfu- 392566-001, ParB domain"/>
    <property type="match status" value="1"/>
</dbReference>
<dbReference type="OrthoDB" id="6846089at2"/>
<geneLocation type="plasmid" evidence="1">
    <name>CFBP8129_p211</name>
</geneLocation>
<sequence length="291" mass="31788">MSTALPTSEVETSLVPGNVKVIKNANRRSDSLYFIDPATIHVIPGYNVRYEGDDYHSYVRSMADSMKAEGFHADSPVVVYVAKIDGEDRVTLIRGHSRMKALQLANNEGAGITEVPVIFKPKTISPQELEFDLIDSNNGRNLTTYETAIVVKRLMNLGITEEELLAKKRFSPPQLQLLITLASAPPRLAELVASGQASAKVAVELIRKHGPVAAQRMALEMVERAKNAGHKQLTVRNLPQAAFKKALKKAAPRLHEATSAVTSDPGYDGLSKETRALLEAVLGELKRPEAT</sequence>
<dbReference type="EMBL" id="LR828254">
    <property type="protein sequence ID" value="CAD0362247.1"/>
    <property type="molecule type" value="Genomic_DNA"/>
</dbReference>